<dbReference type="AlphaFoldDB" id="A0A6N9TLZ9"/>
<evidence type="ECO:0000256" key="3">
    <source>
        <dbReference type="ARBA" id="ARBA00022729"/>
    </source>
</evidence>
<comment type="subunit">
    <text evidence="5">The basal body constitutes a major portion of the flagellar organelle and consists of four rings (L,P,S, and M) mounted on a central rod.</text>
</comment>
<comment type="similarity">
    <text evidence="5">Belongs to the FlgI family.</text>
</comment>
<dbReference type="PRINTS" id="PR01010">
    <property type="entry name" value="FLGPRINGFLGI"/>
</dbReference>
<keyword evidence="8" id="KW-1185">Reference proteome</keyword>
<dbReference type="HAMAP" id="MF_00416">
    <property type="entry name" value="FlgI"/>
    <property type="match status" value="1"/>
</dbReference>
<dbReference type="GO" id="GO:0030288">
    <property type="term" value="C:outer membrane-bounded periplasmic space"/>
    <property type="evidence" value="ECO:0007669"/>
    <property type="project" value="InterPro"/>
</dbReference>
<keyword evidence="4 5" id="KW-0975">Bacterial flagellum</keyword>
<dbReference type="EMBL" id="JAAGRR010000044">
    <property type="protein sequence ID" value="NDY42265.1"/>
    <property type="molecule type" value="Genomic_DNA"/>
</dbReference>
<proteinExistence type="inferred from homology"/>
<dbReference type="Pfam" id="PF02119">
    <property type="entry name" value="FlgI"/>
    <property type="match status" value="1"/>
</dbReference>
<dbReference type="GO" id="GO:0009428">
    <property type="term" value="C:bacterial-type flagellum basal body, distal rod, P ring"/>
    <property type="evidence" value="ECO:0007669"/>
    <property type="project" value="InterPro"/>
</dbReference>
<organism evidence="7 8">
    <name type="scientific">Dissulfurirhabdus thermomarina</name>
    <dbReference type="NCBI Taxonomy" id="1765737"/>
    <lineage>
        <taxon>Bacteria</taxon>
        <taxon>Deltaproteobacteria</taxon>
        <taxon>Dissulfurirhabdaceae</taxon>
        <taxon>Dissulfurirhabdus</taxon>
    </lineage>
</organism>
<dbReference type="InterPro" id="IPR001782">
    <property type="entry name" value="Flag_FlgI"/>
</dbReference>
<comment type="caution">
    <text evidence="7">The sequence shown here is derived from an EMBL/GenBank/DDBJ whole genome shotgun (WGS) entry which is preliminary data.</text>
</comment>
<sequence length="395" mass="40577">MQQRRSLDQTARFGAPRGLRHRPAPGKNLPPAGCLAAVLAALCLLAAGPASAARLKDVADLQGARANQLVGYGLVVGLSGSGDGTQAEFTIQSIVNMMERMGINVDPNAVKVKNVAGVMVTAQLPPFAKVGQKIDVLVSSMGDAKSLQGGTLLLTPLKGVDGQVYALAQGAVSLGGFGAGGAGAGVQKNHLTAGRIPNGATVERQVPLALDGKGELRLTLHRPDFTTAHRAAGAVNRALGAPLARALDAETLAVAVPPAYRDDVVGFLARVETVEVAVDNRARVVLDERTGTVVMGSQVRLSTVAVAHGNLSIQIRETPRVSQPPPFSRGQTVVTPETQVGVKEEAGGLVVLDTGATIGELVRALNAVGVTPRDLIAILHSVKAAGALQADLEVI</sequence>
<evidence type="ECO:0000256" key="5">
    <source>
        <dbReference type="HAMAP-Rule" id="MF_00416"/>
    </source>
</evidence>
<keyword evidence="7" id="KW-0966">Cell projection</keyword>
<dbReference type="GO" id="GO:0005198">
    <property type="term" value="F:structural molecule activity"/>
    <property type="evidence" value="ECO:0007669"/>
    <property type="project" value="InterPro"/>
</dbReference>
<evidence type="ECO:0000256" key="6">
    <source>
        <dbReference type="SAM" id="MobiDB-lite"/>
    </source>
</evidence>
<keyword evidence="3" id="KW-0732">Signal</keyword>
<dbReference type="PANTHER" id="PTHR30381">
    <property type="entry name" value="FLAGELLAR P-RING PERIPLASMIC PROTEIN FLGI"/>
    <property type="match status" value="1"/>
</dbReference>
<comment type="function">
    <text evidence="1 5">Assembles around the rod to form the L-ring and probably protects the motor/basal body from shearing forces during rotation.</text>
</comment>
<keyword evidence="7" id="KW-0969">Cilium</keyword>
<evidence type="ECO:0000256" key="2">
    <source>
        <dbReference type="ARBA" id="ARBA00004117"/>
    </source>
</evidence>
<name>A0A6N9TLZ9_DISTH</name>
<dbReference type="Proteomes" id="UP000469346">
    <property type="component" value="Unassembled WGS sequence"/>
</dbReference>
<feature type="region of interest" description="Disordered" evidence="6">
    <location>
        <begin position="1"/>
        <end position="26"/>
    </location>
</feature>
<evidence type="ECO:0000256" key="1">
    <source>
        <dbReference type="ARBA" id="ARBA00002591"/>
    </source>
</evidence>
<evidence type="ECO:0000313" key="7">
    <source>
        <dbReference type="EMBL" id="NDY42265.1"/>
    </source>
</evidence>
<protein>
    <recommendedName>
        <fullName evidence="5">Flagellar P-ring protein</fullName>
    </recommendedName>
    <alternativeName>
        <fullName evidence="5">Basal body P-ring protein</fullName>
    </alternativeName>
</protein>
<reference evidence="7 8" key="1">
    <citation type="submission" date="2020-02" db="EMBL/GenBank/DDBJ databases">
        <title>Comparative genomics of sulfur disproportionating microorganisms.</title>
        <authorList>
            <person name="Ward L.M."/>
            <person name="Bertran E."/>
            <person name="Johnston D.T."/>
        </authorList>
    </citation>
    <scope>NUCLEOTIDE SEQUENCE [LARGE SCALE GENOMIC DNA]</scope>
    <source>
        <strain evidence="7 8">DSM 100025</strain>
    </source>
</reference>
<evidence type="ECO:0000256" key="4">
    <source>
        <dbReference type="ARBA" id="ARBA00023143"/>
    </source>
</evidence>
<evidence type="ECO:0000313" key="8">
    <source>
        <dbReference type="Proteomes" id="UP000469346"/>
    </source>
</evidence>
<keyword evidence="7" id="KW-0282">Flagellum</keyword>
<accession>A0A6N9TLZ9</accession>
<comment type="subcellular location">
    <subcellularLocation>
        <location evidence="2 5">Bacterial flagellum basal body</location>
    </subcellularLocation>
</comment>
<dbReference type="GO" id="GO:0071973">
    <property type="term" value="P:bacterial-type flagellum-dependent cell motility"/>
    <property type="evidence" value="ECO:0007669"/>
    <property type="project" value="InterPro"/>
</dbReference>
<dbReference type="NCBIfam" id="NF003676">
    <property type="entry name" value="PRK05303.1"/>
    <property type="match status" value="1"/>
</dbReference>
<dbReference type="PANTHER" id="PTHR30381:SF0">
    <property type="entry name" value="FLAGELLAR P-RING PROTEIN"/>
    <property type="match status" value="1"/>
</dbReference>
<dbReference type="RefSeq" id="WP_163298409.1">
    <property type="nucleotide sequence ID" value="NZ_JAAGRR010000044.1"/>
</dbReference>
<gene>
    <name evidence="5" type="primary">flgI</name>
    <name evidence="7" type="ORF">G3N55_05335</name>
</gene>